<evidence type="ECO:0000256" key="2">
    <source>
        <dbReference type="ARBA" id="ARBA00017230"/>
    </source>
</evidence>
<dbReference type="InterPro" id="IPR035437">
    <property type="entry name" value="SNase_OB-fold_sf"/>
</dbReference>
<dbReference type="FunFam" id="2.40.50.90:FF:000001">
    <property type="entry name" value="Staphylococcal nuclease domain-containing protein"/>
    <property type="match status" value="1"/>
</dbReference>
<evidence type="ECO:0000256" key="1">
    <source>
        <dbReference type="ARBA" id="ARBA00004496"/>
    </source>
</evidence>
<dbReference type="STRING" id="7574.A0A1S3IS83"/>
<dbReference type="PANTHER" id="PTHR12302:SF2">
    <property type="entry name" value="STAPHYLOCOCCAL NUCLEASE DOMAIN-CONTAINING PROTEIN 1"/>
    <property type="match status" value="1"/>
</dbReference>
<dbReference type="GO" id="GO:0005829">
    <property type="term" value="C:cytosol"/>
    <property type="evidence" value="ECO:0007669"/>
    <property type="project" value="UniProtKB-UniRule"/>
</dbReference>
<dbReference type="FunFam" id="2.40.50.90:FF:000002">
    <property type="entry name" value="Staphylococcal nuclease domain-containing protein"/>
    <property type="match status" value="1"/>
</dbReference>
<dbReference type="GO" id="GO:0003723">
    <property type="term" value="F:RNA binding"/>
    <property type="evidence" value="ECO:0007669"/>
    <property type="project" value="UniProtKB-UniRule"/>
</dbReference>
<feature type="domain" description="Tudor" evidence="7">
    <location>
        <begin position="720"/>
        <end position="777"/>
    </location>
</feature>
<dbReference type="Gene3D" id="2.40.50.90">
    <property type="match status" value="5"/>
</dbReference>
<dbReference type="Gene3D" id="2.30.30.140">
    <property type="match status" value="1"/>
</dbReference>
<evidence type="ECO:0000256" key="4">
    <source>
        <dbReference type="ARBA" id="ARBA00022737"/>
    </source>
</evidence>
<evidence type="ECO:0000256" key="5">
    <source>
        <dbReference type="PIRNR" id="PIRNR017179"/>
    </source>
</evidence>
<dbReference type="Proteomes" id="UP000085678">
    <property type="component" value="Unplaced"/>
</dbReference>
<organism evidence="9 10">
    <name type="scientific">Lingula anatina</name>
    <name type="common">Brachiopod</name>
    <name type="synonym">Lingula unguis</name>
    <dbReference type="NCBI Taxonomy" id="7574"/>
    <lineage>
        <taxon>Eukaryota</taxon>
        <taxon>Metazoa</taxon>
        <taxon>Spiralia</taxon>
        <taxon>Lophotrochozoa</taxon>
        <taxon>Brachiopoda</taxon>
        <taxon>Linguliformea</taxon>
        <taxon>Lingulata</taxon>
        <taxon>Lingulida</taxon>
        <taxon>Linguloidea</taxon>
        <taxon>Lingulidae</taxon>
        <taxon>Lingula</taxon>
    </lineage>
</organism>
<dbReference type="GO" id="GO:0006402">
    <property type="term" value="P:mRNA catabolic process"/>
    <property type="evidence" value="ECO:0007669"/>
    <property type="project" value="UniProtKB-UniRule"/>
</dbReference>
<reference evidence="10" key="1">
    <citation type="submission" date="2025-08" db="UniProtKB">
        <authorList>
            <consortium name="RefSeq"/>
        </authorList>
    </citation>
    <scope>IDENTIFICATION</scope>
    <source>
        <tissue evidence="10">Gonads</tissue>
    </source>
</reference>
<name>A0A1S3IS83_LINAN</name>
<dbReference type="RefSeq" id="XP_013400394.1">
    <property type="nucleotide sequence ID" value="XM_013544940.1"/>
</dbReference>
<dbReference type="Pfam" id="PF00565">
    <property type="entry name" value="SNase"/>
    <property type="match status" value="5"/>
</dbReference>
<accession>A0A1S3IS83</accession>
<keyword evidence="3 5" id="KW-0963">Cytoplasm</keyword>
<dbReference type="InterPro" id="IPR016071">
    <property type="entry name" value="Staphylococal_nuclease_OB-fold"/>
</dbReference>
<dbReference type="GO" id="GO:0005634">
    <property type="term" value="C:nucleus"/>
    <property type="evidence" value="ECO:0007669"/>
    <property type="project" value="TreeGrafter"/>
</dbReference>
<dbReference type="SUPFAM" id="SSF50199">
    <property type="entry name" value="Staphylococcal nuclease"/>
    <property type="match status" value="5"/>
</dbReference>
<keyword evidence="9" id="KW-1185">Reference proteome</keyword>
<dbReference type="GeneID" id="106166393"/>
<protein>
    <recommendedName>
        <fullName evidence="2">Staphylococcal nuclease domain-containing protein 1</fullName>
    </recommendedName>
</protein>
<dbReference type="SMART" id="SM00333">
    <property type="entry name" value="TUDOR"/>
    <property type="match status" value="1"/>
</dbReference>
<comment type="subcellular location">
    <subcellularLocation>
        <location evidence="1 5">Cytoplasm</location>
    </subcellularLocation>
</comment>
<dbReference type="InterPro" id="IPR016685">
    <property type="entry name" value="Silence_cplx_Nase-comp_TudorSN"/>
</dbReference>
<dbReference type="GO" id="GO:0004518">
    <property type="term" value="F:nuclease activity"/>
    <property type="evidence" value="ECO:0007669"/>
    <property type="project" value="TreeGrafter"/>
</dbReference>
<feature type="domain" description="TNase-like" evidence="8">
    <location>
        <begin position="185"/>
        <end position="319"/>
    </location>
</feature>
<dbReference type="GO" id="GO:0031332">
    <property type="term" value="C:RNAi effector complex"/>
    <property type="evidence" value="ECO:0007669"/>
    <property type="project" value="InterPro"/>
</dbReference>
<dbReference type="PROSITE" id="PS50830">
    <property type="entry name" value="TNASE_3"/>
    <property type="match status" value="4"/>
</dbReference>
<dbReference type="OMA" id="ARCADHH"/>
<evidence type="ECO:0000313" key="9">
    <source>
        <dbReference type="Proteomes" id="UP000085678"/>
    </source>
</evidence>
<dbReference type="CDD" id="cd20433">
    <property type="entry name" value="Tudor_TDRD11"/>
    <property type="match status" value="1"/>
</dbReference>
<dbReference type="Pfam" id="PF00567">
    <property type="entry name" value="TUDOR"/>
    <property type="match status" value="1"/>
</dbReference>
<dbReference type="FunFam" id="2.40.50.90:FF:000004">
    <property type="entry name" value="Staphylococcal nuclease domain-containing protein"/>
    <property type="match status" value="1"/>
</dbReference>
<feature type="region of interest" description="Disordered" evidence="6">
    <location>
        <begin position="367"/>
        <end position="387"/>
    </location>
</feature>
<feature type="domain" description="TNase-like" evidence="8">
    <location>
        <begin position="516"/>
        <end position="652"/>
    </location>
</feature>
<dbReference type="InterPro" id="IPR002999">
    <property type="entry name" value="Tudor"/>
</dbReference>
<dbReference type="PANTHER" id="PTHR12302">
    <property type="entry name" value="EBNA2 BINDING PROTEIN P100"/>
    <property type="match status" value="1"/>
</dbReference>
<feature type="domain" description="TNase-like" evidence="8">
    <location>
        <begin position="8"/>
        <end position="158"/>
    </location>
</feature>
<evidence type="ECO:0000313" key="10">
    <source>
        <dbReference type="RefSeq" id="XP_013400394.1"/>
    </source>
</evidence>
<dbReference type="CDD" id="cd00175">
    <property type="entry name" value="SNc"/>
    <property type="match status" value="3"/>
</dbReference>
<dbReference type="GO" id="GO:0031047">
    <property type="term" value="P:regulatory ncRNA-mediated gene silencing"/>
    <property type="evidence" value="ECO:0007669"/>
    <property type="project" value="UniProtKB-UniRule"/>
</dbReference>
<dbReference type="PIRSF" id="PIRSF017179">
    <property type="entry name" value="RISC-Tudor-SN"/>
    <property type="match status" value="1"/>
</dbReference>
<dbReference type="AlphaFoldDB" id="A0A1S3IS83"/>
<keyword evidence="4" id="KW-0677">Repeat</keyword>
<dbReference type="InterPro" id="IPR047386">
    <property type="entry name" value="Tudor_TDRD11"/>
</dbReference>
<dbReference type="PROSITE" id="PS50304">
    <property type="entry name" value="TUDOR"/>
    <property type="match status" value="1"/>
</dbReference>
<gene>
    <name evidence="10" type="primary">LOC106166393</name>
</gene>
<dbReference type="FunFam" id="2.40.50.90:FF:000003">
    <property type="entry name" value="Staphylococcal nuclease domain-containing protein"/>
    <property type="match status" value="1"/>
</dbReference>
<evidence type="ECO:0000256" key="3">
    <source>
        <dbReference type="ARBA" id="ARBA00022490"/>
    </source>
</evidence>
<dbReference type="SUPFAM" id="SSF63748">
    <property type="entry name" value="Tudor/PWWP/MBT"/>
    <property type="match status" value="1"/>
</dbReference>
<dbReference type="FunCoup" id="A0A1S3IS83">
    <property type="interactions" value="2706"/>
</dbReference>
<evidence type="ECO:0000256" key="6">
    <source>
        <dbReference type="SAM" id="MobiDB-lite"/>
    </source>
</evidence>
<dbReference type="SMART" id="SM00318">
    <property type="entry name" value="SNc"/>
    <property type="match status" value="5"/>
</dbReference>
<dbReference type="FunFam" id="2.30.30.140:FF:000018">
    <property type="entry name" value="Serine/threonine-protein kinase 31"/>
    <property type="match status" value="1"/>
</dbReference>
<evidence type="ECO:0000259" key="8">
    <source>
        <dbReference type="PROSITE" id="PS50830"/>
    </source>
</evidence>
<dbReference type="InParanoid" id="A0A1S3IS83"/>
<proteinExistence type="predicted"/>
<sequence length="898" mass="100676">MSTTPQPAVQRGIVKQILSGDAIVIRGQPRGGPPPERTICLSNVTAPRLARRANPNLEGSTETKDEAFAWEAREFLRKKLIGKEVAFTVEYKVPGSGREYGCVYLGKDTSAENVTEILVAEGLVEVRRGGIKATDENQQKLIQLEDTAKGAGKGKWGQYQPGEHIRNITWTIENPRNFVDSHHGKPVSAVIEHVRDGCTVRAFLLPNFDYVTVMLSGIKCPMFKLEGTTPKPEPYAEEAKFFTESRLLQREVEIILEGVSNNNLLGSVLHPKGNIAELLLREGFARCVDWSMGSVSQGADKLRTAEKFAKEKRLRIWKDFTPSTPTVELKDKNFSGKVVEVVNGDSLMVKIGENQYKKCFLSSVRPPRPAPITDADEPKKDEPKKRSRPLYDIPYMFEAREFLRKKLVGKKVNVQIDYIQPPANNFPEKTCCTITIGGINVAEALISKGLASVIRYRQDDDQRSAHYDELLAAEARAEKKGVGIHSKKEPPIHRVADISGDVNKAKQFLPFLQRAGKSEAIVEFVASGSRLRLFIPRETCLITFLLAGIDCPRGSRPGPNNTTVPGDPCGEEAMVFTKEACLQREVEVEVESIDKGGNFIGWMFVDGVNHSISLVEEGLSKMHFTAERSNFYKALSTAEERAKELKKNVWANFVEEKPVEEIDEGPQERAVNHKTVVVTEVREDMHFYAQDVENGPKLEKLMEQLRQDMETNPPLPGSYTPKKGDLCAAKFVDGEWYRAKVEKVDKNNVHVFYMDYGNREALSPTRLAVLTPTFHGLPPQAKEYALALVAVPEDEDAKKDASDALYNDILNKQMLLNVEYRGQGFDYVSLAYTDNKDDVALGLISEGLLIVEGRREKRLQKLLDDYKKAQEKAKASRVNLWRYGDFTEDDAKEFGYKS</sequence>
<feature type="domain" description="TNase-like" evidence="8">
    <location>
        <begin position="332"/>
        <end position="487"/>
    </location>
</feature>
<evidence type="ECO:0000259" key="7">
    <source>
        <dbReference type="PROSITE" id="PS50304"/>
    </source>
</evidence>
<dbReference type="OrthoDB" id="10023235at2759"/>
<dbReference type="KEGG" id="lak:106166393"/>
<dbReference type="FunFam" id="2.40.50.90:FF:000005">
    <property type="entry name" value="Staphylococcal nuclease domain-containing protein"/>
    <property type="match status" value="1"/>
</dbReference>